<evidence type="ECO:0000313" key="2">
    <source>
        <dbReference type="EMBL" id="SHJ05437.1"/>
    </source>
</evidence>
<evidence type="ECO:0008006" key="4">
    <source>
        <dbReference type="Google" id="ProtNLM"/>
    </source>
</evidence>
<dbReference type="EMBL" id="FQYY01000007">
    <property type="protein sequence ID" value="SHJ05437.1"/>
    <property type="molecule type" value="Genomic_DNA"/>
</dbReference>
<dbReference type="AlphaFoldDB" id="A0A1M6G6M0"/>
<evidence type="ECO:0000256" key="1">
    <source>
        <dbReference type="SAM" id="SignalP"/>
    </source>
</evidence>
<name>A0A1M6G6M0_9FLAO</name>
<keyword evidence="1" id="KW-0732">Signal</keyword>
<accession>A0A1M6G6M0</accession>
<evidence type="ECO:0000313" key="3">
    <source>
        <dbReference type="Proteomes" id="UP000184225"/>
    </source>
</evidence>
<dbReference type="Pfam" id="PF20230">
    <property type="entry name" value="DUF6588"/>
    <property type="match status" value="1"/>
</dbReference>
<dbReference type="OrthoDB" id="9775382at2"/>
<dbReference type="STRING" id="579105.SAMN04488096_107158"/>
<dbReference type="RefSeq" id="WP_073152189.1">
    <property type="nucleotide sequence ID" value="NZ_FQYY01000007.1"/>
</dbReference>
<dbReference type="Proteomes" id="UP000184225">
    <property type="component" value="Unassembled WGS sequence"/>
</dbReference>
<keyword evidence="3" id="KW-1185">Reference proteome</keyword>
<feature type="chain" id="PRO_5009917619" description="MetA-pathway of phenol degradation" evidence="1">
    <location>
        <begin position="21"/>
        <end position="333"/>
    </location>
</feature>
<reference evidence="2 3" key="1">
    <citation type="submission" date="2016-11" db="EMBL/GenBank/DDBJ databases">
        <authorList>
            <person name="Jaros S."/>
            <person name="Januszkiewicz K."/>
            <person name="Wedrychowicz H."/>
        </authorList>
    </citation>
    <scope>NUCLEOTIDE SEQUENCE [LARGE SCALE GENOMIC DNA]</scope>
    <source>
        <strain evidence="2 3">DSM 21425</strain>
    </source>
</reference>
<gene>
    <name evidence="2" type="ORF">SAMN04488096_107158</name>
</gene>
<feature type="signal peptide" evidence="1">
    <location>
        <begin position="1"/>
        <end position="20"/>
    </location>
</feature>
<protein>
    <recommendedName>
        <fullName evidence="4">MetA-pathway of phenol degradation</fullName>
    </recommendedName>
</protein>
<dbReference type="InterPro" id="IPR046495">
    <property type="entry name" value="DUF6588"/>
</dbReference>
<organism evidence="2 3">
    <name type="scientific">Mesonia phycicola</name>
    <dbReference type="NCBI Taxonomy" id="579105"/>
    <lineage>
        <taxon>Bacteria</taxon>
        <taxon>Pseudomonadati</taxon>
        <taxon>Bacteroidota</taxon>
        <taxon>Flavobacteriia</taxon>
        <taxon>Flavobacteriales</taxon>
        <taxon>Flavobacteriaceae</taxon>
        <taxon>Mesonia</taxon>
    </lineage>
</organism>
<proteinExistence type="predicted"/>
<sequence length="333" mass="36725">MTKIVCSLIIILGISPFGFSQTNFGEFIPNVMQDIQQFGEAYIAPAADGAMYNINSGWYTTAKSKSFPEFEISITTNTSLVPKSDNNFQLDPSAYNTIYFEDGYEPKTVSTIFGSQEQVSVFIDYDTGDGVETIEIELPAGIDTKDRSYLPSVFLQGNLGLFKGTELKLRYSPELKFNDISTKVLGVALQHEFTSWGDKSLGLPVAVSGLVSYSNFDGVYHISTDDSDNAAIVSELDSWSFSLITSKDFSNFELFAGVDYSVATSVSRFKGLYSLPEEGEIYEDVLNQITVTNKMSGFSGTLGASYLWSKLKINLAINIQEYHNISLGFAYVN</sequence>